<keyword evidence="4" id="KW-1185">Reference proteome</keyword>
<protein>
    <submittedName>
        <fullName evidence="3">tRNA (5-methylaminomethyl-2-thiouridylate)-methyltransferase</fullName>
    </submittedName>
    <submittedName>
        <fullName evidence="2">tRNA-specific 2-thiouridylase MnmA</fullName>
    </submittedName>
</protein>
<reference evidence="3" key="2">
    <citation type="journal article" date="2016" name="Genome Announc.">
        <title>Draft Genome Sequences of Two Novel Amoeba-Resistant Intranuclear Bacteria, 'Candidatus Berkiella cookevillensis' and 'Candidatus Berkiella aquae'.</title>
        <authorList>
            <person name="Mehari Y.T."/>
            <person name="Arivett B.A."/>
            <person name="Farone A.L."/>
            <person name="Gunderson J.H."/>
            <person name="Farone M.B."/>
        </authorList>
    </citation>
    <scope>NUCLEOTIDE SEQUENCE</scope>
    <source>
        <strain evidence="3">CC99</strain>
    </source>
</reference>
<accession>A0A0Q9YNF4</accession>
<dbReference type="PATRIC" id="fig|1590042.3.peg.1227"/>
<dbReference type="RefSeq" id="WP_077065392.1">
    <property type="nucleotide sequence ID" value="NZ_LKHV02000001.1"/>
</dbReference>
<dbReference type="Pfam" id="PF03054">
    <property type="entry name" value="tRNA_Me_trans"/>
    <property type="match status" value="1"/>
</dbReference>
<dbReference type="Gene3D" id="3.40.50.620">
    <property type="entry name" value="HUPs"/>
    <property type="match status" value="1"/>
</dbReference>
<dbReference type="SUPFAM" id="SSF52402">
    <property type="entry name" value="Adenine nucleotide alpha hydrolases-like"/>
    <property type="match status" value="1"/>
</dbReference>
<dbReference type="STRING" id="437022.CC99x_01211"/>
<evidence type="ECO:0000313" key="3">
    <source>
        <dbReference type="EMBL" id="MCS5709646.1"/>
    </source>
</evidence>
<organism evidence="2">
    <name type="scientific">Candidatus Berkiella cookevillensis</name>
    <dbReference type="NCBI Taxonomy" id="437022"/>
    <lineage>
        <taxon>Bacteria</taxon>
        <taxon>Pseudomonadati</taxon>
        <taxon>Pseudomonadota</taxon>
        <taxon>Gammaproteobacteria</taxon>
        <taxon>Candidatus Berkiellales</taxon>
        <taxon>Candidatus Berkiellaceae</taxon>
        <taxon>Candidatus Berkiella</taxon>
    </lineage>
</organism>
<evidence type="ECO:0000259" key="1">
    <source>
        <dbReference type="Pfam" id="PF18297"/>
    </source>
</evidence>
<gene>
    <name evidence="2" type="ORF">CC99x_01211</name>
    <name evidence="3" type="ORF">CC99x_012140</name>
</gene>
<reference evidence="3" key="3">
    <citation type="submission" date="2021-06" db="EMBL/GenBank/DDBJ databases">
        <title>Genomic Description and Analysis of Intracellular Bacteria, Candidatus Berkiella cookevillensis and Candidatus Berkiella aquae.</title>
        <authorList>
            <person name="Kidane D.T."/>
            <person name="Mehari Y.T."/>
            <person name="Rice F.C."/>
            <person name="Arivett B.A."/>
            <person name="Farone A.L."/>
            <person name="Berk S.G."/>
            <person name="Farone M.B."/>
        </authorList>
    </citation>
    <scope>NUCLEOTIDE SEQUENCE</scope>
    <source>
        <strain evidence="3">CC99</strain>
    </source>
</reference>
<proteinExistence type="predicted"/>
<dbReference type="PANTHER" id="PTHR11933:SF6">
    <property type="entry name" value="THIL AANH DOMAIN-CONTAINING PROTEIN"/>
    <property type="match status" value="1"/>
</dbReference>
<reference evidence="2" key="1">
    <citation type="submission" date="2015-09" db="EMBL/GenBank/DDBJ databases">
        <title>Draft Genome Sequences of Two Novel Amoeba-resistant Intranuclear Bacteria, Candidatus Berkiella cookevillensis and Candidatus Berkiella aquae.</title>
        <authorList>
            <person name="Mehari Y.T."/>
            <person name="Arivett B.A."/>
            <person name="Farone A.L."/>
            <person name="Gunderson J.H."/>
            <person name="Farone M.B."/>
        </authorList>
    </citation>
    <scope>NUCLEOTIDE SEQUENCE [LARGE SCALE GENOMIC DNA]</scope>
    <source>
        <strain evidence="2">CC99</strain>
    </source>
</reference>
<dbReference type="InterPro" id="IPR014729">
    <property type="entry name" value="Rossmann-like_a/b/a_fold"/>
</dbReference>
<dbReference type="Pfam" id="PF18297">
    <property type="entry name" value="NFACT-R_2"/>
    <property type="match status" value="1"/>
</dbReference>
<dbReference type="InterPro" id="IPR059101">
    <property type="entry name" value="NFACT-R_2"/>
</dbReference>
<sequence>MTQYKALALISGGLDSLLAAKTIQAQGIHVEGINFYTGFCVEGHTHAIRKKDQVKMKRNNALWVAETLNIPLHIMDVVEEYKQVVYQPKFGYGKHLNPCLDCKVFMVGKAHEWILEHGFDFIITGEVIGQRPKSQRRDTMNVVQKHSGAQDRLLRPLSAKFFPPTLPERMGWVDRDKLFDIHGRGRSRQLEMAKNLGITDFAQPAGGCCFLTDKYYSAKLLDLWQANGTKQYELDDIMLLKIGRHLRPKPHFKLILGREEGENNFLSGYRKQFTHMNPQNCLGPFGLIDGVLKDDSDYELAAKILSRFCKPKRELSTHEDAVGIEKAETCPEICIEFTHTTGEKKQLRVCPFTEVDIPKFWYVEQNLSSQHDTIPTQIQVNSLLNEYSNEHPEEFLE</sequence>
<dbReference type="OrthoDB" id="9781887at2"/>
<dbReference type="AlphaFoldDB" id="A0A0Q9YNF4"/>
<dbReference type="Proteomes" id="UP000051494">
    <property type="component" value="Unassembled WGS sequence"/>
</dbReference>
<comment type="caution">
    <text evidence="2">The sequence shown here is derived from an EMBL/GenBank/DDBJ whole genome shotgun (WGS) entry which is preliminary data.</text>
</comment>
<dbReference type="PANTHER" id="PTHR11933">
    <property type="entry name" value="TRNA 5-METHYLAMINOMETHYL-2-THIOURIDYLATE -METHYLTRANSFERASE"/>
    <property type="match status" value="1"/>
</dbReference>
<name>A0A0Q9YNF4_9GAMM</name>
<dbReference type="EMBL" id="LKHV02000001">
    <property type="protein sequence ID" value="MCS5709646.1"/>
    <property type="molecule type" value="Genomic_DNA"/>
</dbReference>
<feature type="domain" description="NFACT protein RNA binding" evidence="1">
    <location>
        <begin position="243"/>
        <end position="314"/>
    </location>
</feature>
<dbReference type="EMBL" id="LKHV01000005">
    <property type="protein sequence ID" value="KRG18730.1"/>
    <property type="molecule type" value="Genomic_DNA"/>
</dbReference>
<evidence type="ECO:0000313" key="2">
    <source>
        <dbReference type="EMBL" id="KRG18730.1"/>
    </source>
</evidence>
<evidence type="ECO:0000313" key="4">
    <source>
        <dbReference type="Proteomes" id="UP000051494"/>
    </source>
</evidence>